<feature type="domain" description="Multidrug resistance protein MdtA-like barrel-sandwich hybrid" evidence="3">
    <location>
        <begin position="74"/>
        <end position="212"/>
    </location>
</feature>
<dbReference type="Proteomes" id="UP000198862">
    <property type="component" value="Unassembled WGS sequence"/>
</dbReference>
<evidence type="ECO:0000256" key="2">
    <source>
        <dbReference type="SAM" id="SignalP"/>
    </source>
</evidence>
<keyword evidence="5" id="KW-1185">Reference proteome</keyword>
<gene>
    <name evidence="4" type="ORF">SAMN02745724_03542</name>
</gene>
<dbReference type="InterPro" id="IPR058625">
    <property type="entry name" value="MdtA-like_BSH"/>
</dbReference>
<dbReference type="OrthoDB" id="5730196at2"/>
<evidence type="ECO:0000313" key="5">
    <source>
        <dbReference type="Proteomes" id="UP000198862"/>
    </source>
</evidence>
<reference evidence="4 5" key="1">
    <citation type="submission" date="2016-10" db="EMBL/GenBank/DDBJ databases">
        <authorList>
            <person name="de Groot N.N."/>
        </authorList>
    </citation>
    <scope>NUCLEOTIDE SEQUENCE [LARGE SCALE GENOMIC DNA]</scope>
    <source>
        <strain evidence="4 5">DSM 6059</strain>
    </source>
</reference>
<feature type="signal peptide" evidence="2">
    <location>
        <begin position="1"/>
        <end position="20"/>
    </location>
</feature>
<dbReference type="AlphaFoldDB" id="A0A1I1PPE6"/>
<dbReference type="PANTHER" id="PTHR30469">
    <property type="entry name" value="MULTIDRUG RESISTANCE PROTEIN MDTA"/>
    <property type="match status" value="1"/>
</dbReference>
<dbReference type="Gene3D" id="1.10.287.470">
    <property type="entry name" value="Helix hairpin bin"/>
    <property type="match status" value="1"/>
</dbReference>
<organism evidence="4 5">
    <name type="scientific">Pseudoalteromonas denitrificans DSM 6059</name>
    <dbReference type="NCBI Taxonomy" id="1123010"/>
    <lineage>
        <taxon>Bacteria</taxon>
        <taxon>Pseudomonadati</taxon>
        <taxon>Pseudomonadota</taxon>
        <taxon>Gammaproteobacteria</taxon>
        <taxon>Alteromonadales</taxon>
        <taxon>Pseudoalteromonadaceae</taxon>
        <taxon>Pseudoalteromonas</taxon>
    </lineage>
</organism>
<dbReference type="SUPFAM" id="SSF111369">
    <property type="entry name" value="HlyD-like secretion proteins"/>
    <property type="match status" value="1"/>
</dbReference>
<proteinExistence type="inferred from homology"/>
<dbReference type="Gene3D" id="2.40.420.20">
    <property type="match status" value="1"/>
</dbReference>
<accession>A0A1I1PPE6</accession>
<dbReference type="InterPro" id="IPR006143">
    <property type="entry name" value="RND_pump_MFP"/>
</dbReference>
<sequence length="393" mass="43258">MKKIQKILIPVAILAVTAIAASFIKNNPPKSQRGKVAKTAQMTVEVKTLALESYSVVIESFGTVKPRIESVLISQVSGQITDVRDQFREGGFFEQGDVLITLDDRDYLAEKKIAQASLMSAKQALLEEKARVEQALVDWKRLGNGDKPSALVLREPQLAAAKAQVLSAHAQLEKANLALERSKIIAPYAGRILKKHVDLGQVVSVNTQLANIYATDTVEIRLPIKNKDLDLMIFPEEYRNSKAQAQSTSVELLSQLVSHQTWQGNVIRTESAIDSDSQQLYIVAQIKNPFDVNQAKIAPIKIGQYVTAKIQGKKVEDAIVIPNSAIYQGSYVYIVEQGVLKRKDIQLRWQNSQDAIVSTGLKVNDNLVITPLGQVSSGTVVNISGHKNKRGRS</sequence>
<feature type="chain" id="PRO_5011498247" evidence="2">
    <location>
        <begin position="21"/>
        <end position="393"/>
    </location>
</feature>
<dbReference type="STRING" id="1123010.SAMN02745724_03542"/>
<keyword evidence="2" id="KW-0732">Signal</keyword>
<dbReference type="GO" id="GO:0015562">
    <property type="term" value="F:efflux transmembrane transporter activity"/>
    <property type="evidence" value="ECO:0007669"/>
    <property type="project" value="TreeGrafter"/>
</dbReference>
<dbReference type="RefSeq" id="WP_091987457.1">
    <property type="nucleotide sequence ID" value="NZ_FOLO01000033.1"/>
</dbReference>
<dbReference type="NCBIfam" id="TIGR01730">
    <property type="entry name" value="RND_mfp"/>
    <property type="match status" value="1"/>
</dbReference>
<evidence type="ECO:0000256" key="1">
    <source>
        <dbReference type="ARBA" id="ARBA00009477"/>
    </source>
</evidence>
<evidence type="ECO:0000259" key="3">
    <source>
        <dbReference type="Pfam" id="PF25917"/>
    </source>
</evidence>
<comment type="similarity">
    <text evidence="1">Belongs to the membrane fusion protein (MFP) (TC 8.A.1) family.</text>
</comment>
<protein>
    <submittedName>
        <fullName evidence="4">RND family efflux transporter, MFP subunit</fullName>
    </submittedName>
</protein>
<name>A0A1I1PPE6_9GAMM</name>
<dbReference type="GO" id="GO:1990281">
    <property type="term" value="C:efflux pump complex"/>
    <property type="evidence" value="ECO:0007669"/>
    <property type="project" value="TreeGrafter"/>
</dbReference>
<dbReference type="Gene3D" id="2.40.50.100">
    <property type="match status" value="1"/>
</dbReference>
<evidence type="ECO:0000313" key="4">
    <source>
        <dbReference type="EMBL" id="SFD11602.1"/>
    </source>
</evidence>
<dbReference type="Pfam" id="PF25917">
    <property type="entry name" value="BSH_RND"/>
    <property type="match status" value="1"/>
</dbReference>
<dbReference type="EMBL" id="FOLO01000033">
    <property type="protein sequence ID" value="SFD11602.1"/>
    <property type="molecule type" value="Genomic_DNA"/>
</dbReference>
<dbReference type="PANTHER" id="PTHR30469:SF12">
    <property type="entry name" value="MULTIDRUG RESISTANCE PROTEIN MDTA"/>
    <property type="match status" value="1"/>
</dbReference>
<dbReference type="Gene3D" id="2.40.30.170">
    <property type="match status" value="1"/>
</dbReference>